<keyword evidence="4 7" id="KW-0812">Transmembrane</keyword>
<protein>
    <recommendedName>
        <fullName evidence="8">YetF C-terminal domain-containing protein</fullName>
    </recommendedName>
</protein>
<feature type="transmembrane region" description="Helical" evidence="7">
    <location>
        <begin position="12"/>
        <end position="31"/>
    </location>
</feature>
<keyword evidence="3" id="KW-1003">Cell membrane</keyword>
<dbReference type="PANTHER" id="PTHR34582:SF6">
    <property type="entry name" value="UPF0702 TRANSMEMBRANE PROTEIN YCAP"/>
    <property type="match status" value="1"/>
</dbReference>
<keyword evidence="10" id="KW-1185">Reference proteome</keyword>
<dbReference type="OrthoDB" id="9793799at2"/>
<evidence type="ECO:0000256" key="2">
    <source>
        <dbReference type="ARBA" id="ARBA00006448"/>
    </source>
</evidence>
<evidence type="ECO:0000259" key="8">
    <source>
        <dbReference type="Pfam" id="PF04239"/>
    </source>
</evidence>
<dbReference type="Pfam" id="PF04239">
    <property type="entry name" value="DUF421"/>
    <property type="match status" value="1"/>
</dbReference>
<evidence type="ECO:0000256" key="6">
    <source>
        <dbReference type="ARBA" id="ARBA00023136"/>
    </source>
</evidence>
<name>A0A3G6IT72_9CORY</name>
<dbReference type="Proteomes" id="UP000271426">
    <property type="component" value="Chromosome"/>
</dbReference>
<evidence type="ECO:0000256" key="7">
    <source>
        <dbReference type="SAM" id="Phobius"/>
    </source>
</evidence>
<dbReference type="Gene3D" id="3.30.240.20">
    <property type="entry name" value="bsu07140 like domains"/>
    <property type="match status" value="1"/>
</dbReference>
<dbReference type="InterPro" id="IPR007353">
    <property type="entry name" value="DUF421"/>
</dbReference>
<evidence type="ECO:0000313" key="9">
    <source>
        <dbReference type="EMBL" id="AZA08871.1"/>
    </source>
</evidence>
<keyword evidence="6 7" id="KW-0472">Membrane</keyword>
<dbReference type="AlphaFoldDB" id="A0A3G6IT72"/>
<evidence type="ECO:0000313" key="10">
    <source>
        <dbReference type="Proteomes" id="UP000271426"/>
    </source>
</evidence>
<feature type="transmembrane region" description="Helical" evidence="7">
    <location>
        <begin position="63"/>
        <end position="85"/>
    </location>
</feature>
<evidence type="ECO:0000256" key="1">
    <source>
        <dbReference type="ARBA" id="ARBA00004651"/>
    </source>
</evidence>
<reference evidence="9 10" key="1">
    <citation type="submission" date="2018-11" db="EMBL/GenBank/DDBJ databases">
        <authorList>
            <person name="Kleinhagauer T."/>
            <person name="Glaeser S.P."/>
            <person name="Spergser J."/>
            <person name="Ruckert C."/>
            <person name="Kaempfer P."/>
            <person name="Busse H.-J."/>
        </authorList>
    </citation>
    <scope>NUCLEOTIDE SEQUENCE [LARGE SCALE GENOMIC DNA]</scope>
    <source>
        <strain evidence="9 10">812CH</strain>
    </source>
</reference>
<keyword evidence="5 7" id="KW-1133">Transmembrane helix</keyword>
<dbReference type="RefSeq" id="WP_123959862.1">
    <property type="nucleotide sequence ID" value="NZ_CP033898.1"/>
</dbReference>
<evidence type="ECO:0000256" key="4">
    <source>
        <dbReference type="ARBA" id="ARBA00022692"/>
    </source>
</evidence>
<sequence>MWFSGFDPIIRILLVGSSSYLALLVMLRIAGARSLAKFNAFDFAVTVAVGSMLATAVTSKDLAFTSGAAAIALMLGLQFLVARVIRDRLGLRKLVTASPVVLVRAGQLLPEGLKAARLGQADVRQAARQAGLGSFENIAAMILETDGTISTVTFDQLGDGSTLDDLPDLNAVGAQGMRHRVGSAGASKS</sequence>
<dbReference type="GO" id="GO:0005886">
    <property type="term" value="C:plasma membrane"/>
    <property type="evidence" value="ECO:0007669"/>
    <property type="project" value="UniProtKB-SubCell"/>
</dbReference>
<evidence type="ECO:0000256" key="3">
    <source>
        <dbReference type="ARBA" id="ARBA00022475"/>
    </source>
</evidence>
<feature type="transmembrane region" description="Helical" evidence="7">
    <location>
        <begin position="38"/>
        <end position="57"/>
    </location>
</feature>
<gene>
    <name evidence="9" type="ORF">CPPEL_03715</name>
</gene>
<evidence type="ECO:0000256" key="5">
    <source>
        <dbReference type="ARBA" id="ARBA00022989"/>
    </source>
</evidence>
<dbReference type="PANTHER" id="PTHR34582">
    <property type="entry name" value="UPF0702 TRANSMEMBRANE PROTEIN YCAP"/>
    <property type="match status" value="1"/>
</dbReference>
<dbReference type="EMBL" id="CP033898">
    <property type="protein sequence ID" value="AZA08871.1"/>
    <property type="molecule type" value="Genomic_DNA"/>
</dbReference>
<comment type="similarity">
    <text evidence="2">Belongs to the UPF0702 family.</text>
</comment>
<comment type="subcellular location">
    <subcellularLocation>
        <location evidence="1">Cell membrane</location>
        <topology evidence="1">Multi-pass membrane protein</topology>
    </subcellularLocation>
</comment>
<feature type="domain" description="YetF C-terminal" evidence="8">
    <location>
        <begin position="91"/>
        <end position="156"/>
    </location>
</feature>
<accession>A0A3G6IT72</accession>
<dbReference type="InterPro" id="IPR023090">
    <property type="entry name" value="UPF0702_alpha/beta_dom_sf"/>
</dbReference>
<organism evidence="9 10">
    <name type="scientific">Corynebacterium pseudopelargi</name>
    <dbReference type="NCBI Taxonomy" id="2080757"/>
    <lineage>
        <taxon>Bacteria</taxon>
        <taxon>Bacillati</taxon>
        <taxon>Actinomycetota</taxon>
        <taxon>Actinomycetes</taxon>
        <taxon>Mycobacteriales</taxon>
        <taxon>Corynebacteriaceae</taxon>
        <taxon>Corynebacterium</taxon>
    </lineage>
</organism>
<dbReference type="KEGG" id="cpso:CPPEL_03715"/>
<proteinExistence type="inferred from homology"/>